<sequence>MAQLEICRVDPEAGPFALDRAGEESIDPFVDLFAEPADLAPGRRMARDAYGLWSSRIPAGRCVTVIPAVAAMVVMAASA</sequence>
<name>A0A023D8N8_ACIMT</name>
<gene>
    <name evidence="1" type="ORF">Amme_139_016</name>
</gene>
<dbReference type="AlphaFoldDB" id="A0A023D8N8"/>
<comment type="caution">
    <text evidence="1">The sequence shown here is derived from an EMBL/GenBank/DDBJ whole genome shotgun (WGS) entry which is preliminary data.</text>
</comment>
<dbReference type="EMBL" id="BAND01000138">
    <property type="protein sequence ID" value="GAJ30479.1"/>
    <property type="molecule type" value="Genomic_DNA"/>
</dbReference>
<evidence type="ECO:0000313" key="1">
    <source>
        <dbReference type="EMBL" id="GAJ30479.1"/>
    </source>
</evidence>
<reference evidence="2" key="1">
    <citation type="journal article" date="2014" name="FEMS Microbiol. Lett.">
        <title>Draft Genomic DNA Sequence of the Facultatively Methylotrophic Bacterium Acidomonas methanolica type strain MB58.</title>
        <authorList>
            <person name="Higashiura N."/>
            <person name="Hadano H."/>
            <person name="Hirakawa H."/>
            <person name="Matsutani M."/>
            <person name="Takabe S."/>
            <person name="Matsushita K."/>
            <person name="Azuma Y."/>
        </authorList>
    </citation>
    <scope>NUCLEOTIDE SEQUENCE [LARGE SCALE GENOMIC DNA]</scope>
    <source>
        <strain evidence="2">MB58</strain>
    </source>
</reference>
<organism evidence="1 2">
    <name type="scientific">Acidomonas methanolica NBRC 104435</name>
    <dbReference type="NCBI Taxonomy" id="1231351"/>
    <lineage>
        <taxon>Bacteria</taxon>
        <taxon>Pseudomonadati</taxon>
        <taxon>Pseudomonadota</taxon>
        <taxon>Alphaproteobacteria</taxon>
        <taxon>Acetobacterales</taxon>
        <taxon>Acetobacteraceae</taxon>
        <taxon>Acidomonas</taxon>
    </lineage>
</organism>
<proteinExistence type="predicted"/>
<dbReference type="Proteomes" id="UP000019760">
    <property type="component" value="Unassembled WGS sequence"/>
</dbReference>
<protein>
    <submittedName>
        <fullName evidence="1">Uncharacterized protein</fullName>
    </submittedName>
</protein>
<evidence type="ECO:0000313" key="2">
    <source>
        <dbReference type="Proteomes" id="UP000019760"/>
    </source>
</evidence>
<keyword evidence="2" id="KW-1185">Reference proteome</keyword>
<reference evidence="1 2" key="2">
    <citation type="journal article" date="2014" name="FEMS Microbiol. Lett.">
        <title>Draft genomic DNA sequence of the facultatively methylotrophic bacterium Acidomonas methanolica type strain MB58.</title>
        <authorList>
            <person name="Higashiura N."/>
            <person name="Hadano H."/>
            <person name="Hirakawa H."/>
            <person name="Matsutani M."/>
            <person name="Takabe S."/>
            <person name="Matsushita K."/>
            <person name="Azuma Y."/>
        </authorList>
    </citation>
    <scope>NUCLEOTIDE SEQUENCE [LARGE SCALE GENOMIC DNA]</scope>
    <source>
        <strain evidence="1 2">MB58</strain>
    </source>
</reference>
<accession>A0A023D8N8</accession>